<reference evidence="2 3" key="1">
    <citation type="submission" date="2017-05" db="EMBL/GenBank/DDBJ databases">
        <title>Complete and WGS of Bordetella genogroups.</title>
        <authorList>
            <person name="Spilker T."/>
            <person name="LiPuma J."/>
        </authorList>
    </citation>
    <scope>NUCLEOTIDE SEQUENCE [LARGE SCALE GENOMIC DNA]</scope>
    <source>
        <strain evidence="2 3">AU10456</strain>
    </source>
</reference>
<accession>A0A261TS16</accession>
<dbReference type="InterPro" id="IPR006680">
    <property type="entry name" value="Amidohydro-rel"/>
</dbReference>
<dbReference type="RefSeq" id="WP_094800029.1">
    <property type="nucleotide sequence ID" value="NZ_NEVP01000006.1"/>
</dbReference>
<dbReference type="Proteomes" id="UP000216913">
    <property type="component" value="Unassembled WGS sequence"/>
</dbReference>
<organism evidence="2 3">
    <name type="scientific">Bordetella genomosp. 5</name>
    <dbReference type="NCBI Taxonomy" id="1395608"/>
    <lineage>
        <taxon>Bacteria</taxon>
        <taxon>Pseudomonadati</taxon>
        <taxon>Pseudomonadota</taxon>
        <taxon>Betaproteobacteria</taxon>
        <taxon>Burkholderiales</taxon>
        <taxon>Alcaligenaceae</taxon>
        <taxon>Bordetella</taxon>
    </lineage>
</organism>
<evidence type="ECO:0000259" key="1">
    <source>
        <dbReference type="Pfam" id="PF04909"/>
    </source>
</evidence>
<name>A0A261TS16_9BORD</name>
<proteinExistence type="predicted"/>
<evidence type="ECO:0000313" key="2">
    <source>
        <dbReference type="EMBL" id="OZI52071.1"/>
    </source>
</evidence>
<keyword evidence="3" id="KW-1185">Reference proteome</keyword>
<dbReference type="PANTHER" id="PTHR35563:SF2">
    <property type="entry name" value="BARREL METAL-DEPENDENT HYDROLASE, PUTATIVE (AFU_ORTHOLOGUE AFUA_1G16240)-RELATED"/>
    <property type="match status" value="1"/>
</dbReference>
<dbReference type="Gene3D" id="3.20.20.140">
    <property type="entry name" value="Metal-dependent hydrolases"/>
    <property type="match status" value="1"/>
</dbReference>
<sequence>MSRTSPTPSSDAARTVLGVHHSPVAGTIPPGTCDCHVHIFGPFDRYPLAENRVFMPGLASTDDLLALHAALGVDRAVVVQASPQGTDNRCMTDALATLNAAGHASRGVAVLAPDVSRNELRALHEAGVRGARVNLQSFGQHDPAVARAALARTAEQVADLGWHVQIYTTLPVVSALAPALRDCAVPVVIDHFALASAVAGTGQDGFDALLETVAAGNVYVKLSAPYRLTVWQDGRPPIEARAIARALIDARLDRMLWGTDWPHSGAWPGVPRSRDRSEPLHPIDDGEQLSAFCAWVSDAEKQAILVDNAARLYDF</sequence>
<dbReference type="EMBL" id="NEVP01000006">
    <property type="protein sequence ID" value="OZI52071.1"/>
    <property type="molecule type" value="Genomic_DNA"/>
</dbReference>
<evidence type="ECO:0000313" key="3">
    <source>
        <dbReference type="Proteomes" id="UP000216913"/>
    </source>
</evidence>
<dbReference type="InterPro" id="IPR052358">
    <property type="entry name" value="Aro_Compnd_Degr_Hydrolases"/>
</dbReference>
<feature type="domain" description="Amidohydrolase-related" evidence="1">
    <location>
        <begin position="33"/>
        <end position="315"/>
    </location>
</feature>
<dbReference type="SUPFAM" id="SSF51556">
    <property type="entry name" value="Metallo-dependent hydrolases"/>
    <property type="match status" value="1"/>
</dbReference>
<dbReference type="GO" id="GO:0016787">
    <property type="term" value="F:hydrolase activity"/>
    <property type="evidence" value="ECO:0007669"/>
    <property type="project" value="InterPro"/>
</dbReference>
<dbReference type="InterPro" id="IPR032466">
    <property type="entry name" value="Metal_Hydrolase"/>
</dbReference>
<protein>
    <recommendedName>
        <fullName evidence="1">Amidohydrolase-related domain-containing protein</fullName>
    </recommendedName>
</protein>
<dbReference type="Pfam" id="PF04909">
    <property type="entry name" value="Amidohydro_2"/>
    <property type="match status" value="1"/>
</dbReference>
<dbReference type="OrthoDB" id="9787654at2"/>
<gene>
    <name evidence="2" type="ORF">CAL25_11270</name>
</gene>
<dbReference type="PANTHER" id="PTHR35563">
    <property type="entry name" value="BARREL METAL-DEPENDENT HYDROLASE, PUTATIVE (AFU_ORTHOLOGUE AFUA_1G16240)-RELATED"/>
    <property type="match status" value="1"/>
</dbReference>
<comment type="caution">
    <text evidence="2">The sequence shown here is derived from an EMBL/GenBank/DDBJ whole genome shotgun (WGS) entry which is preliminary data.</text>
</comment>
<dbReference type="AlphaFoldDB" id="A0A261TS16"/>